<dbReference type="PANTHER" id="PTHR43401">
    <property type="entry name" value="L-THREONINE 3-DEHYDROGENASE"/>
    <property type="match status" value="1"/>
</dbReference>
<dbReference type="AlphaFoldDB" id="A0A844FY45"/>
<dbReference type="PANTHER" id="PTHR43401:SF2">
    <property type="entry name" value="L-THREONINE 3-DEHYDROGENASE"/>
    <property type="match status" value="1"/>
</dbReference>
<dbReference type="RefSeq" id="WP_106053335.1">
    <property type="nucleotide sequence ID" value="NZ_VUNS01000001.1"/>
</dbReference>
<dbReference type="Gene3D" id="3.90.180.10">
    <property type="entry name" value="Medium-chain alcohol dehydrogenases, catalytic domain"/>
    <property type="match status" value="2"/>
</dbReference>
<name>A0A844FY45_9BACT</name>
<dbReference type="Gene3D" id="3.40.50.720">
    <property type="entry name" value="NAD(P)-binding Rossmann-like Domain"/>
    <property type="match status" value="1"/>
</dbReference>
<reference evidence="3 4" key="1">
    <citation type="submission" date="2019-08" db="EMBL/GenBank/DDBJ databases">
        <title>In-depth cultivation of the pig gut microbiome towards novel bacterial diversity and tailored functional studies.</title>
        <authorList>
            <person name="Wylensek D."/>
            <person name="Hitch T.C.A."/>
            <person name="Clavel T."/>
        </authorList>
    </citation>
    <scope>NUCLEOTIDE SEQUENCE [LARGE SCALE GENOMIC DNA]</scope>
    <source>
        <strain evidence="3 4">BBE-744-WT-12</strain>
    </source>
</reference>
<keyword evidence="4" id="KW-1185">Reference proteome</keyword>
<dbReference type="SUPFAM" id="SSF50129">
    <property type="entry name" value="GroES-like"/>
    <property type="match status" value="1"/>
</dbReference>
<dbReference type="InterPro" id="IPR013154">
    <property type="entry name" value="ADH-like_N"/>
</dbReference>
<evidence type="ECO:0000313" key="3">
    <source>
        <dbReference type="EMBL" id="MST95803.1"/>
    </source>
</evidence>
<comment type="caution">
    <text evidence="3">The sequence shown here is derived from an EMBL/GenBank/DDBJ whole genome shotgun (WGS) entry which is preliminary data.</text>
</comment>
<dbReference type="Proteomes" id="UP000435649">
    <property type="component" value="Unassembled WGS sequence"/>
</dbReference>
<dbReference type="InterPro" id="IPR036291">
    <property type="entry name" value="NAD(P)-bd_dom_sf"/>
</dbReference>
<protein>
    <submittedName>
        <fullName evidence="3">Alcohol dehydrogenase catalytic domain-containing protein</fullName>
    </submittedName>
</protein>
<accession>A0A844FY45</accession>
<evidence type="ECO:0000313" key="4">
    <source>
        <dbReference type="Proteomes" id="UP000435649"/>
    </source>
</evidence>
<dbReference type="InterPro" id="IPR050129">
    <property type="entry name" value="Zn_alcohol_dh"/>
</dbReference>
<dbReference type="GO" id="GO:0016491">
    <property type="term" value="F:oxidoreductase activity"/>
    <property type="evidence" value="ECO:0007669"/>
    <property type="project" value="UniProtKB-KW"/>
</dbReference>
<proteinExistence type="predicted"/>
<evidence type="ECO:0000259" key="2">
    <source>
        <dbReference type="Pfam" id="PF08240"/>
    </source>
</evidence>
<dbReference type="EMBL" id="VUNS01000001">
    <property type="protein sequence ID" value="MST95803.1"/>
    <property type="molecule type" value="Genomic_DNA"/>
</dbReference>
<dbReference type="InterPro" id="IPR011032">
    <property type="entry name" value="GroES-like_sf"/>
</dbReference>
<organism evidence="3 4">
    <name type="scientific">Victivallis lenta</name>
    <dbReference type="NCBI Taxonomy" id="2606640"/>
    <lineage>
        <taxon>Bacteria</taxon>
        <taxon>Pseudomonadati</taxon>
        <taxon>Lentisphaerota</taxon>
        <taxon>Lentisphaeria</taxon>
        <taxon>Victivallales</taxon>
        <taxon>Victivallaceae</taxon>
        <taxon>Victivallis</taxon>
    </lineage>
</organism>
<sequence>MSNVSIPEKMLAWPLFGAGMENFGVNDCPCTIPVPEIGPDELLVRIDAIGLCFSDVKLIRAGEAHPRVISKDLKKDPVIPGHEAVMTVVKVGDKVADKFDVGQRFIIQADVYVNGRGFAYGYAINGGMEQYSVIDQRILNGDEGCYLLPISDDMPSAVAALLEPWTCVQASYMIENRTAPLPNGRVFIAAGDNQIYGAGEALKKAAPASVVGFGLAPEAVEALNAELGVKMTLVDEIPSGVQFDDIFLCNLPAEFAEPAAKLGSRGAVTSFIGDYAGRSGMFDVGRIHYEGFFYQGAPGTVLSAAYGRNVRSKVKKGGTCWLPGGAGAMGQMHTQLAVENPEGPARILVTDMDSSRIANVERLLAETIAERGIEFKAVNPSSLSKEEFDALLREFAPEGFDDIIMLVPVVPVLAHAANYLGEDGLMNIFAGIPAGVEGMLSIDGMVNRGCRYIGSSGSRTEHLRHTLVLAETGELNPVTALAAVGGMKALKQGLEAVMNAKFPGKTVIFPNAPDMPLTPVSEIAKLGSAVAGTLDCGGCYTMATELELKRLYEKEG</sequence>
<evidence type="ECO:0000256" key="1">
    <source>
        <dbReference type="ARBA" id="ARBA00023002"/>
    </source>
</evidence>
<keyword evidence="1" id="KW-0560">Oxidoreductase</keyword>
<gene>
    <name evidence="3" type="ORF">FYJ85_01930</name>
</gene>
<dbReference type="Pfam" id="PF08240">
    <property type="entry name" value="ADH_N"/>
    <property type="match status" value="1"/>
</dbReference>
<feature type="domain" description="Alcohol dehydrogenase-like N-terminal" evidence="2">
    <location>
        <begin position="38"/>
        <end position="137"/>
    </location>
</feature>
<dbReference type="SUPFAM" id="SSF51735">
    <property type="entry name" value="NAD(P)-binding Rossmann-fold domains"/>
    <property type="match status" value="1"/>
</dbReference>